<name>A0ACC2VIL7_9TREE</name>
<keyword evidence="2" id="KW-1185">Reference proteome</keyword>
<dbReference type="EMBL" id="JASBWR010000076">
    <property type="protein sequence ID" value="KAJ9098456.1"/>
    <property type="molecule type" value="Genomic_DNA"/>
</dbReference>
<proteinExistence type="predicted"/>
<accession>A0ACC2VIL7</accession>
<comment type="caution">
    <text evidence="1">The sequence shown here is derived from an EMBL/GenBank/DDBJ whole genome shotgun (WGS) entry which is preliminary data.</text>
</comment>
<evidence type="ECO:0000313" key="2">
    <source>
        <dbReference type="Proteomes" id="UP001241377"/>
    </source>
</evidence>
<gene>
    <name evidence="1" type="ORF">QFC19_006322</name>
</gene>
<protein>
    <submittedName>
        <fullName evidence="1">Uncharacterized protein</fullName>
    </submittedName>
</protein>
<evidence type="ECO:0000313" key="1">
    <source>
        <dbReference type="EMBL" id="KAJ9098456.1"/>
    </source>
</evidence>
<sequence length="293" mass="32630">MKYALITGASLGIGYEVCVALSKKGYKVLGCAPKLVEWALNELTRDHGVYTFTCDITSKADLDRAAEIVKEQTGGRLDILYNNAGISYGGPAIEMAENEVDRIFQVNVIGHINMTKTMSDFVIATKGTIVFTASVAARVMLPFGSVYCATKAAIDQYALCLHSEMEPFGVRVHSVITGGVNTAICDSNTKSSFAKLRYDVEGVYECCDAATNMSRNTRTSISPAKYADQVVRKITARRDPGFNLYHGHGAYLLHCLSRYVPLWLTEFLIQRHFKQLKMFRNIRKQVRNRDKLK</sequence>
<dbReference type="Proteomes" id="UP001241377">
    <property type="component" value="Unassembled WGS sequence"/>
</dbReference>
<reference evidence="1" key="1">
    <citation type="submission" date="2023-04" db="EMBL/GenBank/DDBJ databases">
        <title>Draft Genome sequencing of Naganishia species isolated from polar environments using Oxford Nanopore Technology.</title>
        <authorList>
            <person name="Leo P."/>
            <person name="Venkateswaran K."/>
        </authorList>
    </citation>
    <scope>NUCLEOTIDE SEQUENCE</scope>
    <source>
        <strain evidence="1">MNA-CCFEE 5261</strain>
    </source>
</reference>
<organism evidence="1 2">
    <name type="scientific">Naganishia cerealis</name>
    <dbReference type="NCBI Taxonomy" id="610337"/>
    <lineage>
        <taxon>Eukaryota</taxon>
        <taxon>Fungi</taxon>
        <taxon>Dikarya</taxon>
        <taxon>Basidiomycota</taxon>
        <taxon>Agaricomycotina</taxon>
        <taxon>Tremellomycetes</taxon>
        <taxon>Filobasidiales</taxon>
        <taxon>Filobasidiaceae</taxon>
        <taxon>Naganishia</taxon>
    </lineage>
</organism>